<dbReference type="EMBL" id="SLWR01000003">
    <property type="protein sequence ID" value="TCO49384.1"/>
    <property type="molecule type" value="Genomic_DNA"/>
</dbReference>
<name>A0A4R2IVG0_9ACTN</name>
<reference evidence="2 3" key="1">
    <citation type="journal article" date="2015" name="Stand. Genomic Sci.">
        <title>Genomic Encyclopedia of Bacterial and Archaeal Type Strains, Phase III: the genomes of soil and plant-associated and newly described type strains.</title>
        <authorList>
            <person name="Whitman W.B."/>
            <person name="Woyke T."/>
            <person name="Klenk H.P."/>
            <person name="Zhou Y."/>
            <person name="Lilburn T.G."/>
            <person name="Beck B.J."/>
            <person name="De Vos P."/>
            <person name="Vandamme P."/>
            <person name="Eisen J.A."/>
            <person name="Garrity G."/>
            <person name="Hugenholtz P."/>
            <person name="Kyrpides N.C."/>
        </authorList>
    </citation>
    <scope>NUCLEOTIDE SEQUENCE [LARGE SCALE GENOMIC DNA]</scope>
    <source>
        <strain evidence="2 3">VKM Ac-2541</strain>
    </source>
</reference>
<feature type="region of interest" description="Disordered" evidence="1">
    <location>
        <begin position="1"/>
        <end position="23"/>
    </location>
</feature>
<evidence type="ECO:0000256" key="1">
    <source>
        <dbReference type="SAM" id="MobiDB-lite"/>
    </source>
</evidence>
<organism evidence="2 3">
    <name type="scientific">Kribbella antiqua</name>
    <dbReference type="NCBI Taxonomy" id="2512217"/>
    <lineage>
        <taxon>Bacteria</taxon>
        <taxon>Bacillati</taxon>
        <taxon>Actinomycetota</taxon>
        <taxon>Actinomycetes</taxon>
        <taxon>Propionibacteriales</taxon>
        <taxon>Kribbellaceae</taxon>
        <taxon>Kribbella</taxon>
    </lineage>
</organism>
<gene>
    <name evidence="2" type="ORF">EV646_103362</name>
</gene>
<evidence type="ECO:0000313" key="2">
    <source>
        <dbReference type="EMBL" id="TCO49384.1"/>
    </source>
</evidence>
<dbReference type="AlphaFoldDB" id="A0A4R2IVG0"/>
<keyword evidence="3" id="KW-1185">Reference proteome</keyword>
<protein>
    <submittedName>
        <fullName evidence="2">Uncharacterized protein</fullName>
    </submittedName>
</protein>
<dbReference type="Proteomes" id="UP000295573">
    <property type="component" value="Unassembled WGS sequence"/>
</dbReference>
<sequence length="69" mass="7919">MCGATSDEQIDGCRQGAGTNQEETEMFTTTEAVKAEVDYRRERLSRDFRRPTRSTGTRRHLVHLFGRKA</sequence>
<proteinExistence type="predicted"/>
<evidence type="ECO:0000313" key="3">
    <source>
        <dbReference type="Proteomes" id="UP000295573"/>
    </source>
</evidence>
<accession>A0A4R2IVG0</accession>
<comment type="caution">
    <text evidence="2">The sequence shown here is derived from an EMBL/GenBank/DDBJ whole genome shotgun (WGS) entry which is preliminary data.</text>
</comment>